<dbReference type="AlphaFoldDB" id="K1R566"/>
<dbReference type="InParanoid" id="K1R566"/>
<evidence type="ECO:0008006" key="2">
    <source>
        <dbReference type="Google" id="ProtNLM"/>
    </source>
</evidence>
<protein>
    <recommendedName>
        <fullName evidence="2">Peptidase S1 domain-containing protein</fullName>
    </recommendedName>
</protein>
<organism evidence="1">
    <name type="scientific">Magallana gigas</name>
    <name type="common">Pacific oyster</name>
    <name type="synonym">Crassostrea gigas</name>
    <dbReference type="NCBI Taxonomy" id="29159"/>
    <lineage>
        <taxon>Eukaryota</taxon>
        <taxon>Metazoa</taxon>
        <taxon>Spiralia</taxon>
        <taxon>Lophotrochozoa</taxon>
        <taxon>Mollusca</taxon>
        <taxon>Bivalvia</taxon>
        <taxon>Autobranchia</taxon>
        <taxon>Pteriomorphia</taxon>
        <taxon>Ostreida</taxon>
        <taxon>Ostreoidea</taxon>
        <taxon>Ostreidae</taxon>
        <taxon>Magallana</taxon>
    </lineage>
</organism>
<reference evidence="1" key="1">
    <citation type="journal article" date="2012" name="Nature">
        <title>The oyster genome reveals stress adaptation and complexity of shell formation.</title>
        <authorList>
            <person name="Zhang G."/>
            <person name="Fang X."/>
            <person name="Guo X."/>
            <person name="Li L."/>
            <person name="Luo R."/>
            <person name="Xu F."/>
            <person name="Yang P."/>
            <person name="Zhang L."/>
            <person name="Wang X."/>
            <person name="Qi H."/>
            <person name="Xiong Z."/>
            <person name="Que H."/>
            <person name="Xie Y."/>
            <person name="Holland P.W."/>
            <person name="Paps J."/>
            <person name="Zhu Y."/>
            <person name="Wu F."/>
            <person name="Chen Y."/>
            <person name="Wang J."/>
            <person name="Peng C."/>
            <person name="Meng J."/>
            <person name="Yang L."/>
            <person name="Liu J."/>
            <person name="Wen B."/>
            <person name="Zhang N."/>
            <person name="Huang Z."/>
            <person name="Zhu Q."/>
            <person name="Feng Y."/>
            <person name="Mount A."/>
            <person name="Hedgecock D."/>
            <person name="Xu Z."/>
            <person name="Liu Y."/>
            <person name="Domazet-Loso T."/>
            <person name="Du Y."/>
            <person name="Sun X."/>
            <person name="Zhang S."/>
            <person name="Liu B."/>
            <person name="Cheng P."/>
            <person name="Jiang X."/>
            <person name="Li J."/>
            <person name="Fan D."/>
            <person name="Wang W."/>
            <person name="Fu W."/>
            <person name="Wang T."/>
            <person name="Wang B."/>
            <person name="Zhang J."/>
            <person name="Peng Z."/>
            <person name="Li Y."/>
            <person name="Li N."/>
            <person name="Wang J."/>
            <person name="Chen M."/>
            <person name="He Y."/>
            <person name="Tan F."/>
            <person name="Song X."/>
            <person name="Zheng Q."/>
            <person name="Huang R."/>
            <person name="Yang H."/>
            <person name="Du X."/>
            <person name="Chen L."/>
            <person name="Yang M."/>
            <person name="Gaffney P.M."/>
            <person name="Wang S."/>
            <person name="Luo L."/>
            <person name="She Z."/>
            <person name="Ming Y."/>
            <person name="Huang W."/>
            <person name="Zhang S."/>
            <person name="Huang B."/>
            <person name="Zhang Y."/>
            <person name="Qu T."/>
            <person name="Ni P."/>
            <person name="Miao G."/>
            <person name="Wang J."/>
            <person name="Wang Q."/>
            <person name="Steinberg C.E."/>
            <person name="Wang H."/>
            <person name="Li N."/>
            <person name="Qian L."/>
            <person name="Zhang G."/>
            <person name="Li Y."/>
            <person name="Yang H."/>
            <person name="Liu X."/>
            <person name="Wang J."/>
            <person name="Yin Y."/>
            <person name="Wang J."/>
        </authorList>
    </citation>
    <scope>NUCLEOTIDE SEQUENCE [LARGE SCALE GENOMIC DNA]</scope>
    <source>
        <strain evidence="1">05x7-T-G4-1.051#20</strain>
    </source>
</reference>
<dbReference type="EMBL" id="JH818307">
    <property type="protein sequence ID" value="EKC29046.1"/>
    <property type="molecule type" value="Genomic_DNA"/>
</dbReference>
<proteinExistence type="predicted"/>
<gene>
    <name evidence="1" type="ORF">CGI_10010050</name>
</gene>
<evidence type="ECO:0000313" key="1">
    <source>
        <dbReference type="EMBL" id="EKC29046.1"/>
    </source>
</evidence>
<name>K1R566_MAGGI</name>
<accession>K1R566</accession>
<dbReference type="HOGENOM" id="CLU_1929593_0_0_1"/>
<sequence>MKIADDSDLGLEEKIQVRKKGQATGLTNGLLLKNNLYVNIVDTRRFPYGNFVFHNCYAITDEDPRHTFFKNGDSGSGVYLTNNDKPLGIAFAIGYLETNGKYEKITVVCRINSFIEKCKVTIHNEQMRMEY</sequence>